<dbReference type="EMBL" id="KN823001">
    <property type="protein sequence ID" value="KIO27956.1"/>
    <property type="molecule type" value="Genomic_DNA"/>
</dbReference>
<keyword evidence="3" id="KW-1185">Reference proteome</keyword>
<name>A0A0C3QKN0_9AGAM</name>
<evidence type="ECO:0000313" key="3">
    <source>
        <dbReference type="Proteomes" id="UP000054248"/>
    </source>
</evidence>
<dbReference type="AlphaFoldDB" id="A0A0C3QKN0"/>
<evidence type="ECO:0000313" key="2">
    <source>
        <dbReference type="EMBL" id="KIO27956.1"/>
    </source>
</evidence>
<reference evidence="3" key="2">
    <citation type="submission" date="2015-01" db="EMBL/GenBank/DDBJ databases">
        <title>Evolutionary Origins and Diversification of the Mycorrhizal Mutualists.</title>
        <authorList>
            <consortium name="DOE Joint Genome Institute"/>
            <consortium name="Mycorrhizal Genomics Consortium"/>
            <person name="Kohler A."/>
            <person name="Kuo A."/>
            <person name="Nagy L.G."/>
            <person name="Floudas D."/>
            <person name="Copeland A."/>
            <person name="Barry K.W."/>
            <person name="Cichocki N."/>
            <person name="Veneault-Fourrey C."/>
            <person name="LaButti K."/>
            <person name="Lindquist E.A."/>
            <person name="Lipzen A."/>
            <person name="Lundell T."/>
            <person name="Morin E."/>
            <person name="Murat C."/>
            <person name="Riley R."/>
            <person name="Ohm R."/>
            <person name="Sun H."/>
            <person name="Tunlid A."/>
            <person name="Henrissat B."/>
            <person name="Grigoriev I.V."/>
            <person name="Hibbett D.S."/>
            <person name="Martin F."/>
        </authorList>
    </citation>
    <scope>NUCLEOTIDE SEQUENCE [LARGE SCALE GENOMIC DNA]</scope>
    <source>
        <strain evidence="3">MUT 4182</strain>
    </source>
</reference>
<dbReference type="SUPFAM" id="SSF81383">
    <property type="entry name" value="F-box domain"/>
    <property type="match status" value="1"/>
</dbReference>
<sequence>MHHIWNIPELLAHILLFLDDKSDLLQCALVCRAFSVEAARIIWREVEDFHHLLGCFPHNTISTEESGPVNCPSRTFLFLHLPDTTEWDHMRSRASMIKELTFSDLDNYDALLEVIQRHKIDLTFPELISLHLHNSVTKRFQTFLPLFAASRLQELEITFDGYNDRLINTTVEALLAQAHPLRSLQIAATSLPELSQNYVIQLLENTPSIDYLCLMVDTLDGEDIVQAAAQLPQLRELDVKLSDDGERTEYSVGFQSLVSLDTWSLYTSALAIARAIISPNMERVRMRVLGEIIGPPGSLFQTIASMANLNSVSLTFYNSDIPQWADVEPLLSCRFISTFAIASPGMEIDDRAISSISRAWPNLTRLRLAGLEDTPIRFTRPSLHGLTELLVRCPKLQDLTLEVDARVSQLQAALASATRASLEPREKLLFNVRRSLIDQDSEVAISEFLMSVWPGECDVESWWRDEWQEDAWGQVRELMQQRE</sequence>
<proteinExistence type="predicted"/>
<dbReference type="InterPro" id="IPR001810">
    <property type="entry name" value="F-box_dom"/>
</dbReference>
<dbReference type="Proteomes" id="UP000054248">
    <property type="component" value="Unassembled WGS sequence"/>
</dbReference>
<dbReference type="Pfam" id="PF12937">
    <property type="entry name" value="F-box-like"/>
    <property type="match status" value="1"/>
</dbReference>
<dbReference type="STRING" id="1051891.A0A0C3QKN0"/>
<dbReference type="Gene3D" id="3.80.10.10">
    <property type="entry name" value="Ribonuclease Inhibitor"/>
    <property type="match status" value="1"/>
</dbReference>
<dbReference type="OrthoDB" id="3209747at2759"/>
<dbReference type="SUPFAM" id="SSF52047">
    <property type="entry name" value="RNI-like"/>
    <property type="match status" value="1"/>
</dbReference>
<evidence type="ECO:0000259" key="1">
    <source>
        <dbReference type="Pfam" id="PF12937"/>
    </source>
</evidence>
<accession>A0A0C3QKN0</accession>
<dbReference type="HOGENOM" id="CLU_021164_5_0_1"/>
<dbReference type="InterPro" id="IPR032675">
    <property type="entry name" value="LRR_dom_sf"/>
</dbReference>
<protein>
    <recommendedName>
        <fullName evidence="1">F-box domain-containing protein</fullName>
    </recommendedName>
</protein>
<dbReference type="CDD" id="cd09917">
    <property type="entry name" value="F-box_SF"/>
    <property type="match status" value="1"/>
</dbReference>
<feature type="domain" description="F-box" evidence="1">
    <location>
        <begin position="8"/>
        <end position="46"/>
    </location>
</feature>
<organism evidence="2 3">
    <name type="scientific">Tulasnella calospora MUT 4182</name>
    <dbReference type="NCBI Taxonomy" id="1051891"/>
    <lineage>
        <taxon>Eukaryota</taxon>
        <taxon>Fungi</taxon>
        <taxon>Dikarya</taxon>
        <taxon>Basidiomycota</taxon>
        <taxon>Agaricomycotina</taxon>
        <taxon>Agaricomycetes</taxon>
        <taxon>Cantharellales</taxon>
        <taxon>Tulasnellaceae</taxon>
        <taxon>Tulasnella</taxon>
    </lineage>
</organism>
<reference evidence="2 3" key="1">
    <citation type="submission" date="2014-04" db="EMBL/GenBank/DDBJ databases">
        <authorList>
            <consortium name="DOE Joint Genome Institute"/>
            <person name="Kuo A."/>
            <person name="Girlanda M."/>
            <person name="Perotto S."/>
            <person name="Kohler A."/>
            <person name="Nagy L.G."/>
            <person name="Floudas D."/>
            <person name="Copeland A."/>
            <person name="Barry K.W."/>
            <person name="Cichocki N."/>
            <person name="Veneault-Fourrey C."/>
            <person name="LaButti K."/>
            <person name="Lindquist E.A."/>
            <person name="Lipzen A."/>
            <person name="Lundell T."/>
            <person name="Morin E."/>
            <person name="Murat C."/>
            <person name="Sun H."/>
            <person name="Tunlid A."/>
            <person name="Henrissat B."/>
            <person name="Grigoriev I.V."/>
            <person name="Hibbett D.S."/>
            <person name="Martin F."/>
            <person name="Nordberg H.P."/>
            <person name="Cantor M.N."/>
            <person name="Hua S.X."/>
        </authorList>
    </citation>
    <scope>NUCLEOTIDE SEQUENCE [LARGE SCALE GENOMIC DNA]</scope>
    <source>
        <strain evidence="2 3">MUT 4182</strain>
    </source>
</reference>
<gene>
    <name evidence="2" type="ORF">M407DRAFT_7056</name>
</gene>
<dbReference type="InterPro" id="IPR036047">
    <property type="entry name" value="F-box-like_dom_sf"/>
</dbReference>